<dbReference type="PANTHER" id="PTHR36195">
    <property type="entry name" value="DOMAIN PROTEIN, PUTATIVE (AFU_ORTHOLOGUE AFUA_5G01990)-RELATED-RELATED"/>
    <property type="match status" value="1"/>
</dbReference>
<keyword evidence="2" id="KW-1185">Reference proteome</keyword>
<organism evidence="1 2">
    <name type="scientific">Peltaster fructicola</name>
    <dbReference type="NCBI Taxonomy" id="286661"/>
    <lineage>
        <taxon>Eukaryota</taxon>
        <taxon>Fungi</taxon>
        <taxon>Dikarya</taxon>
        <taxon>Ascomycota</taxon>
        <taxon>Pezizomycotina</taxon>
        <taxon>Dothideomycetes</taxon>
        <taxon>Dothideomycetes incertae sedis</taxon>
        <taxon>Peltaster</taxon>
    </lineage>
</organism>
<dbReference type="EMBL" id="CP051140">
    <property type="protein sequence ID" value="QIW97011.1"/>
    <property type="molecule type" value="Genomic_DNA"/>
</dbReference>
<evidence type="ECO:0000313" key="2">
    <source>
        <dbReference type="Proteomes" id="UP000503462"/>
    </source>
</evidence>
<sequence>MVHETLKSIFTSPTAALNKMTGVSALNDLSTRTYLRWDSPGVENVPADEDADIHAVADMVNEVQKQAFDTHRHVYTGTHQRSQGLVKGTFTVPDNLPAYLKQGELFTKGGTYPAAARYSTETPDVSISDTIPQPRGFAIKLFNVHGDFFEAGKEYPTQDLEFNSAPVIELADAKTTREVLEIRSQAAGDKDKLYKLYEKRDDTELQKARDKLPNQHLASFRQYSQSAFRFGEYVMKFSLLPNTETQNKLANETVKPTDGSDILHRWLGDFHRNHDAEYLFQVQLLENLKDQPVEYSGTEWDEEKYPWQTVATLKIPKQESFNYERKAFWEDHMRLDPWHGLKAYQPLGGSNRLRRYVYQRSSALRREMNGRKEIGVKSIDEIP</sequence>
<protein>
    <submittedName>
        <fullName evidence="1">Uncharacterized protein</fullName>
    </submittedName>
</protein>
<dbReference type="PANTHER" id="PTHR36195:SF4">
    <property type="entry name" value="DOMAIN PROTEIN, PUTATIVE (AFU_ORTHOLOGUE AFUA_5G01990)-RELATED"/>
    <property type="match status" value="1"/>
</dbReference>
<reference evidence="1 2" key="1">
    <citation type="journal article" date="2016" name="Sci. Rep.">
        <title>Peltaster fructicola genome reveals evolution from an invasive phytopathogen to an ectophytic parasite.</title>
        <authorList>
            <person name="Xu C."/>
            <person name="Chen H."/>
            <person name="Gleason M.L."/>
            <person name="Xu J.R."/>
            <person name="Liu H."/>
            <person name="Zhang R."/>
            <person name="Sun G."/>
        </authorList>
    </citation>
    <scope>NUCLEOTIDE SEQUENCE [LARGE SCALE GENOMIC DNA]</scope>
    <source>
        <strain evidence="1 2">LNHT1506</strain>
    </source>
</reference>
<dbReference type="GO" id="GO:0020037">
    <property type="term" value="F:heme binding"/>
    <property type="evidence" value="ECO:0007669"/>
    <property type="project" value="InterPro"/>
</dbReference>
<dbReference type="OrthoDB" id="3358373at2759"/>
<dbReference type="SUPFAM" id="SSF56634">
    <property type="entry name" value="Heme-dependent catalase-like"/>
    <property type="match status" value="1"/>
</dbReference>
<accession>A0A6H0XQG5</accession>
<dbReference type="Proteomes" id="UP000503462">
    <property type="component" value="Chromosome 2"/>
</dbReference>
<dbReference type="AlphaFoldDB" id="A0A6H0XQG5"/>
<evidence type="ECO:0000313" key="1">
    <source>
        <dbReference type="EMBL" id="QIW97011.1"/>
    </source>
</evidence>
<name>A0A6H0XQG5_9PEZI</name>
<gene>
    <name evidence="1" type="ORF">AMS68_002529</name>
</gene>
<dbReference type="InterPro" id="IPR020835">
    <property type="entry name" value="Catalase_sf"/>
</dbReference>
<dbReference type="Gene3D" id="2.40.180.10">
    <property type="entry name" value="Catalase core domain"/>
    <property type="match status" value="1"/>
</dbReference>
<proteinExistence type="predicted"/>